<dbReference type="PANTHER" id="PTHR45786">
    <property type="entry name" value="DNA BINDING PROTEIN-LIKE"/>
    <property type="match status" value="1"/>
</dbReference>
<evidence type="ECO:0000259" key="2">
    <source>
        <dbReference type="Pfam" id="PF05970"/>
    </source>
</evidence>
<gene>
    <name evidence="4" type="ORF">LSAT_V11C900483170</name>
</gene>
<keyword evidence="5" id="KW-1185">Reference proteome</keyword>
<protein>
    <recommendedName>
        <fullName evidence="1">ATP-dependent DNA helicase</fullName>
        <ecNumber evidence="1">5.6.2.3</ecNumber>
    </recommendedName>
</protein>
<sequence>MARDRFGSNLAERVRLKLIGTIEKDGRQYNLSTTSEVAALIISDIDGFDSRDIFLEIKSQHLQHINEFHPQYLLLQYPLLFPYDEHGFRLDILHRGVEEPDSKGRIKLTMREFFSYRIQQRANEISLILCSRKPFQHFLVDSYTMVENDRLNYIRFNQPTLRVVLYGNLAEATQEGIEDASMMRKLEVELLNKSRLIIWDEAPVMHRHCFEAADRTLRDIILSLDKNKPFRGKTIVGCPNNDFEETKSFDKWILKIGRGTISDPHDGEVEVEFPENVIVPSTGDHIHSISSDSLCETEAPNSFEELIYSPNVLNGFKASEIPNHKLILKKVFQLCYFVRSTKPNDYAMVLDYRS</sequence>
<keyword evidence="1" id="KW-0547">Nucleotide-binding</keyword>
<feature type="domain" description="Helitron helicase-like" evidence="3">
    <location>
        <begin position="113"/>
        <end position="185"/>
    </location>
</feature>
<reference evidence="4 5" key="1">
    <citation type="journal article" date="2017" name="Nat. Commun.">
        <title>Genome assembly with in vitro proximity ligation data and whole-genome triplication in lettuce.</title>
        <authorList>
            <person name="Reyes-Chin-Wo S."/>
            <person name="Wang Z."/>
            <person name="Yang X."/>
            <person name="Kozik A."/>
            <person name="Arikit S."/>
            <person name="Song C."/>
            <person name="Xia L."/>
            <person name="Froenicke L."/>
            <person name="Lavelle D.O."/>
            <person name="Truco M.J."/>
            <person name="Xia R."/>
            <person name="Zhu S."/>
            <person name="Xu C."/>
            <person name="Xu H."/>
            <person name="Xu X."/>
            <person name="Cox K."/>
            <person name="Korf I."/>
            <person name="Meyers B.C."/>
            <person name="Michelmore R.W."/>
        </authorList>
    </citation>
    <scope>NUCLEOTIDE SEQUENCE [LARGE SCALE GENOMIC DNA]</scope>
    <source>
        <strain evidence="5">cv. Salinas</strain>
        <tissue evidence="4">Seedlings</tissue>
    </source>
</reference>
<evidence type="ECO:0000259" key="3">
    <source>
        <dbReference type="Pfam" id="PF14214"/>
    </source>
</evidence>
<feature type="domain" description="DNA helicase Pif1-like DEAD-box helicase" evidence="2">
    <location>
        <begin position="188"/>
        <end position="238"/>
    </location>
</feature>
<dbReference type="GO" id="GO:0006310">
    <property type="term" value="P:DNA recombination"/>
    <property type="evidence" value="ECO:0007669"/>
    <property type="project" value="UniProtKB-KW"/>
</dbReference>
<organism evidence="4 5">
    <name type="scientific">Lactuca sativa</name>
    <name type="common">Garden lettuce</name>
    <dbReference type="NCBI Taxonomy" id="4236"/>
    <lineage>
        <taxon>Eukaryota</taxon>
        <taxon>Viridiplantae</taxon>
        <taxon>Streptophyta</taxon>
        <taxon>Embryophyta</taxon>
        <taxon>Tracheophyta</taxon>
        <taxon>Spermatophyta</taxon>
        <taxon>Magnoliopsida</taxon>
        <taxon>eudicotyledons</taxon>
        <taxon>Gunneridae</taxon>
        <taxon>Pentapetalae</taxon>
        <taxon>asterids</taxon>
        <taxon>campanulids</taxon>
        <taxon>Asterales</taxon>
        <taxon>Asteraceae</taxon>
        <taxon>Cichorioideae</taxon>
        <taxon>Cichorieae</taxon>
        <taxon>Lactucinae</taxon>
        <taxon>Lactuca</taxon>
    </lineage>
</organism>
<keyword evidence="1" id="KW-0347">Helicase</keyword>
<dbReference type="EC" id="5.6.2.3" evidence="1"/>
<comment type="similarity">
    <text evidence="1">Belongs to the helicase family.</text>
</comment>
<comment type="catalytic activity">
    <reaction evidence="1">
        <text>ATP + H2O = ADP + phosphate + H(+)</text>
        <dbReference type="Rhea" id="RHEA:13065"/>
        <dbReference type="ChEBI" id="CHEBI:15377"/>
        <dbReference type="ChEBI" id="CHEBI:15378"/>
        <dbReference type="ChEBI" id="CHEBI:30616"/>
        <dbReference type="ChEBI" id="CHEBI:43474"/>
        <dbReference type="ChEBI" id="CHEBI:456216"/>
        <dbReference type="EC" id="5.6.2.3"/>
    </reaction>
</comment>
<evidence type="ECO:0000313" key="4">
    <source>
        <dbReference type="EMBL" id="KAJ0184840.1"/>
    </source>
</evidence>
<dbReference type="GO" id="GO:0006281">
    <property type="term" value="P:DNA repair"/>
    <property type="evidence" value="ECO:0007669"/>
    <property type="project" value="UniProtKB-KW"/>
</dbReference>
<dbReference type="Pfam" id="PF14214">
    <property type="entry name" value="Helitron_like_N"/>
    <property type="match status" value="1"/>
</dbReference>
<keyword evidence="1" id="KW-0378">Hydrolase</keyword>
<name>A0A9R1WLN2_LACSA</name>
<dbReference type="Pfam" id="PF05970">
    <property type="entry name" value="PIF1"/>
    <property type="match status" value="1"/>
</dbReference>
<dbReference type="Proteomes" id="UP000235145">
    <property type="component" value="Unassembled WGS sequence"/>
</dbReference>
<keyword evidence="1" id="KW-0067">ATP-binding</keyword>
<dbReference type="AlphaFoldDB" id="A0A9R1WLN2"/>
<dbReference type="InterPro" id="IPR010285">
    <property type="entry name" value="DNA_helicase_pif1-like_DEAD"/>
</dbReference>
<keyword evidence="1" id="KW-0227">DNA damage</keyword>
<accession>A0A9R1WLN2</accession>
<dbReference type="GO" id="GO:0000723">
    <property type="term" value="P:telomere maintenance"/>
    <property type="evidence" value="ECO:0007669"/>
    <property type="project" value="InterPro"/>
</dbReference>
<dbReference type="GO" id="GO:0043139">
    <property type="term" value="F:5'-3' DNA helicase activity"/>
    <property type="evidence" value="ECO:0007669"/>
    <property type="project" value="UniProtKB-EC"/>
</dbReference>
<keyword evidence="1" id="KW-0233">DNA recombination</keyword>
<proteinExistence type="inferred from homology"/>
<keyword evidence="1" id="KW-0234">DNA repair</keyword>
<dbReference type="PANTHER" id="PTHR45786:SF66">
    <property type="entry name" value="HOOK MOTIF PROTEIN, PUTATIVE-RELATED"/>
    <property type="match status" value="1"/>
</dbReference>
<comment type="caution">
    <text evidence="4">The sequence shown here is derived from an EMBL/GenBank/DDBJ whole genome shotgun (WGS) entry which is preliminary data.</text>
</comment>
<dbReference type="GO" id="GO:0016787">
    <property type="term" value="F:hydrolase activity"/>
    <property type="evidence" value="ECO:0007669"/>
    <property type="project" value="UniProtKB-KW"/>
</dbReference>
<dbReference type="EMBL" id="NBSK02000009">
    <property type="protein sequence ID" value="KAJ0184840.1"/>
    <property type="molecule type" value="Genomic_DNA"/>
</dbReference>
<comment type="cofactor">
    <cofactor evidence="1">
        <name>Mg(2+)</name>
        <dbReference type="ChEBI" id="CHEBI:18420"/>
    </cofactor>
</comment>
<dbReference type="GO" id="GO:0005524">
    <property type="term" value="F:ATP binding"/>
    <property type="evidence" value="ECO:0007669"/>
    <property type="project" value="UniProtKB-KW"/>
</dbReference>
<dbReference type="InterPro" id="IPR025476">
    <property type="entry name" value="Helitron_helicase-like"/>
</dbReference>
<evidence type="ECO:0000313" key="5">
    <source>
        <dbReference type="Proteomes" id="UP000235145"/>
    </source>
</evidence>
<evidence type="ECO:0000256" key="1">
    <source>
        <dbReference type="RuleBase" id="RU363044"/>
    </source>
</evidence>